<accession>A0A2P2QE02</accession>
<name>A0A2P2QE02_RHIMU</name>
<evidence type="ECO:0000313" key="1">
    <source>
        <dbReference type="EMBL" id="MBX65124.1"/>
    </source>
</evidence>
<protein>
    <submittedName>
        <fullName evidence="1">Uncharacterized protein</fullName>
    </submittedName>
</protein>
<sequence length="24" mass="2830">MMLGDHISKLFLSFEVPFKIFLCN</sequence>
<reference evidence="1" key="1">
    <citation type="submission" date="2018-02" db="EMBL/GenBank/DDBJ databases">
        <title>Rhizophora mucronata_Transcriptome.</title>
        <authorList>
            <person name="Meera S.P."/>
            <person name="Sreeshan A."/>
            <person name="Augustine A."/>
        </authorList>
    </citation>
    <scope>NUCLEOTIDE SEQUENCE</scope>
    <source>
        <tissue evidence="1">Leaf</tissue>
    </source>
</reference>
<dbReference type="EMBL" id="GGEC01084640">
    <property type="protein sequence ID" value="MBX65124.1"/>
    <property type="molecule type" value="Transcribed_RNA"/>
</dbReference>
<proteinExistence type="predicted"/>
<organism evidence="1">
    <name type="scientific">Rhizophora mucronata</name>
    <name type="common">Asiatic mangrove</name>
    <dbReference type="NCBI Taxonomy" id="61149"/>
    <lineage>
        <taxon>Eukaryota</taxon>
        <taxon>Viridiplantae</taxon>
        <taxon>Streptophyta</taxon>
        <taxon>Embryophyta</taxon>
        <taxon>Tracheophyta</taxon>
        <taxon>Spermatophyta</taxon>
        <taxon>Magnoliopsida</taxon>
        <taxon>eudicotyledons</taxon>
        <taxon>Gunneridae</taxon>
        <taxon>Pentapetalae</taxon>
        <taxon>rosids</taxon>
        <taxon>fabids</taxon>
        <taxon>Malpighiales</taxon>
        <taxon>Rhizophoraceae</taxon>
        <taxon>Rhizophora</taxon>
    </lineage>
</organism>
<dbReference type="AlphaFoldDB" id="A0A2P2QE02"/>